<feature type="domain" description="Response regulatory" evidence="3">
    <location>
        <begin position="3"/>
        <end position="117"/>
    </location>
</feature>
<evidence type="ECO:0000259" key="4">
    <source>
        <dbReference type="PROSITE" id="PS50930"/>
    </source>
</evidence>
<accession>A0ABX3KMB2</accession>
<dbReference type="PROSITE" id="PS50110">
    <property type="entry name" value="RESPONSE_REGULATORY"/>
    <property type="match status" value="1"/>
</dbReference>
<evidence type="ECO:0000259" key="3">
    <source>
        <dbReference type="PROSITE" id="PS50110"/>
    </source>
</evidence>
<dbReference type="InterPro" id="IPR007492">
    <property type="entry name" value="LytTR_DNA-bd_dom"/>
</dbReference>
<evidence type="ECO:0000256" key="2">
    <source>
        <dbReference type="PROSITE-ProRule" id="PRU00169"/>
    </source>
</evidence>
<evidence type="ECO:0000313" key="5">
    <source>
        <dbReference type="EMBL" id="OOF32818.1"/>
    </source>
</evidence>
<feature type="modified residue" description="4-aspartylphosphate" evidence="2">
    <location>
        <position position="54"/>
    </location>
</feature>
<proteinExistence type="predicted"/>
<sequence length="237" mass="26933">MLRAVIVEDEYLAQEELRYLVEKHSDLEIIESFDDGLAALKYLQTHSVDVLFLDINIPSIDGMLLARSLHADARPPFVIFTTAYKEHAADAFELEAFDYLLKPLNETRVKGVLNKLALAVAPTDTITDQRHTLHLMRDNRIRITDTADILYAAANEKTTLVYTPDGEFYVPYTISELMAQLPANFFRCHRSYCINLDKVTEIAPGLNSTYHVFLPGISDPVLVSRGNLKAFRERMQL</sequence>
<dbReference type="SMART" id="SM00850">
    <property type="entry name" value="LytTR"/>
    <property type="match status" value="1"/>
</dbReference>
<evidence type="ECO:0000256" key="1">
    <source>
        <dbReference type="ARBA" id="ARBA00023012"/>
    </source>
</evidence>
<evidence type="ECO:0000313" key="6">
    <source>
        <dbReference type="Proteomes" id="UP000189431"/>
    </source>
</evidence>
<dbReference type="Pfam" id="PF00072">
    <property type="entry name" value="Response_reg"/>
    <property type="match status" value="1"/>
</dbReference>
<dbReference type="Pfam" id="PF04397">
    <property type="entry name" value="LytTR"/>
    <property type="match status" value="1"/>
</dbReference>
<dbReference type="SUPFAM" id="SSF52172">
    <property type="entry name" value="CheY-like"/>
    <property type="match status" value="1"/>
</dbReference>
<dbReference type="RefSeq" id="WP_077460790.1">
    <property type="nucleotide sequence ID" value="NZ_MUFR01000055.1"/>
</dbReference>
<dbReference type="PROSITE" id="PS50930">
    <property type="entry name" value="HTH_LYTTR"/>
    <property type="match status" value="1"/>
</dbReference>
<keyword evidence="1" id="KW-0902">Two-component regulatory system</keyword>
<keyword evidence="2" id="KW-0597">Phosphoprotein</keyword>
<name>A0ABX3KMB2_SALCS</name>
<dbReference type="Gene3D" id="2.40.50.1020">
    <property type="entry name" value="LytTr DNA-binding domain"/>
    <property type="match status" value="1"/>
</dbReference>
<dbReference type="GO" id="GO:0003677">
    <property type="term" value="F:DNA binding"/>
    <property type="evidence" value="ECO:0007669"/>
    <property type="project" value="UniProtKB-KW"/>
</dbReference>
<dbReference type="PANTHER" id="PTHR37299:SF1">
    <property type="entry name" value="STAGE 0 SPORULATION PROTEIN A HOMOLOG"/>
    <property type="match status" value="1"/>
</dbReference>
<keyword evidence="5" id="KW-0238">DNA-binding</keyword>
<dbReference type="InterPro" id="IPR011006">
    <property type="entry name" value="CheY-like_superfamily"/>
</dbReference>
<comment type="caution">
    <text evidence="5">The sequence shown here is derived from an EMBL/GenBank/DDBJ whole genome shotgun (WGS) entry which is preliminary data.</text>
</comment>
<dbReference type="CDD" id="cd17532">
    <property type="entry name" value="REC_LytTR_AlgR-like"/>
    <property type="match status" value="1"/>
</dbReference>
<dbReference type="PANTHER" id="PTHR37299">
    <property type="entry name" value="TRANSCRIPTIONAL REGULATOR-RELATED"/>
    <property type="match status" value="1"/>
</dbReference>
<keyword evidence="6" id="KW-1185">Reference proteome</keyword>
<reference evidence="6" key="1">
    <citation type="submission" date="2017-01" db="EMBL/GenBank/DDBJ databases">
        <title>Draft genome of the species Salinivibrio costicola subsp. alcaliphilus.</title>
        <authorList>
            <person name="Lopez-Hermoso C."/>
            <person name="De La Haba R."/>
            <person name="Sanchez-Porro C."/>
            <person name="Ventosa A."/>
        </authorList>
    </citation>
    <scope>NUCLEOTIDE SEQUENCE [LARGE SCALE GENOMIC DNA]</scope>
    <source>
        <strain evidence="6">CBH448</strain>
    </source>
</reference>
<dbReference type="InterPro" id="IPR046947">
    <property type="entry name" value="LytR-like"/>
</dbReference>
<feature type="domain" description="HTH LytTR-type" evidence="4">
    <location>
        <begin position="133"/>
        <end position="237"/>
    </location>
</feature>
<dbReference type="EMBL" id="MUFR01000055">
    <property type="protein sequence ID" value="OOF32818.1"/>
    <property type="molecule type" value="Genomic_DNA"/>
</dbReference>
<gene>
    <name evidence="5" type="ORF">BZJ21_14095</name>
</gene>
<dbReference type="SMART" id="SM00448">
    <property type="entry name" value="REC"/>
    <property type="match status" value="1"/>
</dbReference>
<dbReference type="Proteomes" id="UP000189431">
    <property type="component" value="Unassembled WGS sequence"/>
</dbReference>
<dbReference type="Gene3D" id="3.40.50.2300">
    <property type="match status" value="1"/>
</dbReference>
<organism evidence="5 6">
    <name type="scientific">Salinivibrio costicola subsp. alcaliphilus</name>
    <dbReference type="NCBI Taxonomy" id="272773"/>
    <lineage>
        <taxon>Bacteria</taxon>
        <taxon>Pseudomonadati</taxon>
        <taxon>Pseudomonadota</taxon>
        <taxon>Gammaproteobacteria</taxon>
        <taxon>Vibrionales</taxon>
        <taxon>Vibrionaceae</taxon>
        <taxon>Salinivibrio</taxon>
    </lineage>
</organism>
<dbReference type="InterPro" id="IPR001789">
    <property type="entry name" value="Sig_transdc_resp-reg_receiver"/>
</dbReference>
<protein>
    <submittedName>
        <fullName evidence="5">DNA-binding response regulator</fullName>
    </submittedName>
</protein>